<evidence type="ECO:0000313" key="4">
    <source>
        <dbReference type="Proteomes" id="UP000255303"/>
    </source>
</evidence>
<evidence type="ECO:0000313" key="3">
    <source>
        <dbReference type="EMBL" id="SUD52211.1"/>
    </source>
</evidence>
<dbReference type="EMBL" id="UGUV01000002">
    <property type="protein sequence ID" value="SUD52211.1"/>
    <property type="molecule type" value="Genomic_DNA"/>
</dbReference>
<name>A0A379JVH8_ECTOL</name>
<dbReference type="Proteomes" id="UP000255303">
    <property type="component" value="Unassembled WGS sequence"/>
</dbReference>
<dbReference type="Proteomes" id="UP000272833">
    <property type="component" value="Unassembled WGS sequence"/>
</dbReference>
<evidence type="ECO:0000313" key="5">
    <source>
        <dbReference type="Proteomes" id="UP000272833"/>
    </source>
</evidence>
<reference evidence="2 5" key="2">
    <citation type="submission" date="2018-10" db="EMBL/GenBank/DDBJ databases">
        <title>Transmission dynamics of multidrug resistant bacteria on intensive care unit surfaces.</title>
        <authorList>
            <person name="D'Souza A.W."/>
            <person name="Potter R.F."/>
            <person name="Wallace M."/>
            <person name="Shupe A."/>
            <person name="Patel S."/>
            <person name="Sun S."/>
            <person name="Gul D."/>
            <person name="Kwon J.H."/>
            <person name="Andleeb S."/>
            <person name="Burnham C.-A.D."/>
            <person name="Dantas G."/>
        </authorList>
    </citation>
    <scope>NUCLEOTIDE SEQUENCE [LARGE SCALE GENOMIC DNA]</scope>
    <source>
        <strain evidence="2 5">PO_271</strain>
    </source>
</reference>
<feature type="compositionally biased region" description="Low complexity" evidence="1">
    <location>
        <begin position="39"/>
        <end position="48"/>
    </location>
</feature>
<proteinExistence type="predicted"/>
<accession>A0A379JVH8</accession>
<evidence type="ECO:0000313" key="2">
    <source>
        <dbReference type="EMBL" id="RRW37969.1"/>
    </source>
</evidence>
<gene>
    <name evidence="2" type="ORF">EGJ44_05550</name>
    <name evidence="3" type="ORF">NCTC10692_02684</name>
</gene>
<feature type="region of interest" description="Disordered" evidence="1">
    <location>
        <begin position="31"/>
        <end position="55"/>
    </location>
</feature>
<dbReference type="EMBL" id="RHRS01000010">
    <property type="protein sequence ID" value="RRW37969.1"/>
    <property type="molecule type" value="Genomic_DNA"/>
</dbReference>
<protein>
    <submittedName>
        <fullName evidence="2">DUF2559 family protein</fullName>
    </submittedName>
</protein>
<dbReference type="RefSeq" id="WP_074855593.1">
    <property type="nucleotide sequence ID" value="NZ_CP104579.1"/>
</dbReference>
<dbReference type="AlphaFoldDB" id="A0A379JVH8"/>
<sequence>MSKPSFEAKKAYFAQTRKSNYAASLSLEGFDVPKPEATKSSSHKGSSSPVRKLNA</sequence>
<organism evidence="3 4">
    <name type="scientific">Ectopseudomonas oleovorans</name>
    <name type="common">Pseudomonas oleovorans</name>
    <dbReference type="NCBI Taxonomy" id="301"/>
    <lineage>
        <taxon>Bacteria</taxon>
        <taxon>Pseudomonadati</taxon>
        <taxon>Pseudomonadota</taxon>
        <taxon>Gammaproteobacteria</taxon>
        <taxon>Pseudomonadales</taxon>
        <taxon>Pseudomonadaceae</taxon>
        <taxon>Ectopseudomonas</taxon>
    </lineage>
</organism>
<dbReference type="InterPro" id="IPR022541">
    <property type="entry name" value="YhfG"/>
</dbReference>
<dbReference type="Pfam" id="PF10832">
    <property type="entry name" value="YhfG"/>
    <property type="match status" value="1"/>
</dbReference>
<reference evidence="3 4" key="1">
    <citation type="submission" date="2018-06" db="EMBL/GenBank/DDBJ databases">
        <authorList>
            <consortium name="Pathogen Informatics"/>
            <person name="Doyle S."/>
        </authorList>
    </citation>
    <scope>NUCLEOTIDE SEQUENCE [LARGE SCALE GENOMIC DNA]</scope>
    <source>
        <strain evidence="3 4">NCTC10692</strain>
    </source>
</reference>
<dbReference type="GeneID" id="300417372"/>
<evidence type="ECO:0000256" key="1">
    <source>
        <dbReference type="SAM" id="MobiDB-lite"/>
    </source>
</evidence>